<gene>
    <name evidence="11" type="ORF">DGI_1489</name>
</gene>
<feature type="domain" description="Anti-sigma-28 factor FlgM C-terminal" evidence="10">
    <location>
        <begin position="43"/>
        <end position="96"/>
    </location>
</feature>
<keyword evidence="5" id="KW-0805">Transcription regulation</keyword>
<sequence length="105" mass="11557">MDIKKLFTGLEAYDPARLEKSETESATRGRRSRAGSSEGARGDKVNFSDDARLRTEAYSSAVSAPDVRRDKIEAIKAQIAAGEYKIDTQKIAAKVVQDDLEFFGL</sequence>
<dbReference type="PATRIC" id="fig|1121448.10.peg.1487"/>
<feature type="region of interest" description="Disordered" evidence="9">
    <location>
        <begin position="18"/>
        <end position="46"/>
    </location>
</feature>
<dbReference type="OrthoDB" id="9797114at2"/>
<dbReference type="NCBIfam" id="TIGR03824">
    <property type="entry name" value="FlgM_jcvi"/>
    <property type="match status" value="1"/>
</dbReference>
<proteinExistence type="inferred from homology"/>
<evidence type="ECO:0000256" key="6">
    <source>
        <dbReference type="ARBA" id="ARBA00023163"/>
    </source>
</evidence>
<keyword evidence="6" id="KW-0804">Transcription</keyword>
<dbReference type="KEGG" id="dgg:DGI_1489"/>
<dbReference type="InterPro" id="IPR035890">
    <property type="entry name" value="Anti-sigma-28_factor_FlgM_sf"/>
</dbReference>
<evidence type="ECO:0000256" key="3">
    <source>
        <dbReference type="ARBA" id="ARBA00022491"/>
    </source>
</evidence>
<keyword evidence="3" id="KW-0678">Repressor</keyword>
<evidence type="ECO:0000259" key="10">
    <source>
        <dbReference type="Pfam" id="PF04316"/>
    </source>
</evidence>
<evidence type="ECO:0000256" key="1">
    <source>
        <dbReference type="ARBA" id="ARBA00005322"/>
    </source>
</evidence>
<evidence type="ECO:0000256" key="8">
    <source>
        <dbReference type="ARBA" id="ARBA00030117"/>
    </source>
</evidence>
<dbReference type="Proteomes" id="UP000016587">
    <property type="component" value="Chromosome"/>
</dbReference>
<dbReference type="HOGENOM" id="CLU_169011_2_0_7"/>
<dbReference type="Pfam" id="PF04316">
    <property type="entry name" value="FlgM"/>
    <property type="match status" value="1"/>
</dbReference>
<evidence type="ECO:0000256" key="4">
    <source>
        <dbReference type="ARBA" id="ARBA00022795"/>
    </source>
</evidence>
<dbReference type="EMBL" id="CP006585">
    <property type="protein sequence ID" value="AGW13333.1"/>
    <property type="molecule type" value="Genomic_DNA"/>
</dbReference>
<accession>T2GAL4</accession>
<dbReference type="InterPro" id="IPR031316">
    <property type="entry name" value="FlgM_C"/>
</dbReference>
<dbReference type="GO" id="GO:0045892">
    <property type="term" value="P:negative regulation of DNA-templated transcription"/>
    <property type="evidence" value="ECO:0007669"/>
    <property type="project" value="InterPro"/>
</dbReference>
<dbReference type="GO" id="GO:0044781">
    <property type="term" value="P:bacterial-type flagellum organization"/>
    <property type="evidence" value="ECO:0007669"/>
    <property type="project" value="UniProtKB-KW"/>
</dbReference>
<dbReference type="InterPro" id="IPR007412">
    <property type="entry name" value="FlgM"/>
</dbReference>
<evidence type="ECO:0000313" key="12">
    <source>
        <dbReference type="Proteomes" id="UP000016587"/>
    </source>
</evidence>
<evidence type="ECO:0000256" key="9">
    <source>
        <dbReference type="SAM" id="MobiDB-lite"/>
    </source>
</evidence>
<dbReference type="AlphaFoldDB" id="T2GAL4"/>
<dbReference type="STRING" id="1121448.DGI_1489"/>
<dbReference type="eggNOG" id="COG2747">
    <property type="taxonomic scope" value="Bacteria"/>
</dbReference>
<organism evidence="11 12">
    <name type="scientific">Megalodesulfovibrio gigas (strain ATCC 19364 / DSM 1382 / NCIMB 9332 / VKM B-1759)</name>
    <name type="common">Desulfovibrio gigas</name>
    <dbReference type="NCBI Taxonomy" id="1121448"/>
    <lineage>
        <taxon>Bacteria</taxon>
        <taxon>Pseudomonadati</taxon>
        <taxon>Thermodesulfobacteriota</taxon>
        <taxon>Desulfovibrionia</taxon>
        <taxon>Desulfovibrionales</taxon>
        <taxon>Desulfovibrionaceae</taxon>
        <taxon>Megalodesulfovibrio</taxon>
    </lineage>
</organism>
<evidence type="ECO:0000256" key="2">
    <source>
        <dbReference type="ARBA" id="ARBA00017823"/>
    </source>
</evidence>
<comment type="function">
    <text evidence="7">Responsible for the coupling of flagellin expression to flagellar assembly by preventing expression of the flagellin genes when a component of the middle class of proteins is defective. It negatively regulates flagellar genes by inhibiting the activity of FliA by directly binding to FliA.</text>
</comment>
<feature type="compositionally biased region" description="Basic and acidic residues" evidence="9">
    <location>
        <begin position="18"/>
        <end position="27"/>
    </location>
</feature>
<evidence type="ECO:0000313" key="11">
    <source>
        <dbReference type="EMBL" id="AGW13333.1"/>
    </source>
</evidence>
<keyword evidence="12" id="KW-1185">Reference proteome</keyword>
<reference evidence="12" key="2">
    <citation type="submission" date="2013-07" db="EMBL/GenBank/DDBJ databases">
        <authorList>
            <person name="Morais-Silva F.O."/>
            <person name="Rezende A.M."/>
            <person name="Pimentel C."/>
            <person name="Resende D.M."/>
            <person name="Santos C.I."/>
            <person name="Clemente C."/>
            <person name="de Oliveira L.M."/>
            <person name="da Silva S.M."/>
            <person name="Costa D.A."/>
            <person name="Varela-Raposo A."/>
            <person name="Horacio E.C.A."/>
            <person name="Matos M."/>
            <person name="Flores O."/>
            <person name="Ruiz J.C."/>
            <person name="Rodrigues-Pousada C."/>
        </authorList>
    </citation>
    <scope>NUCLEOTIDE SEQUENCE [LARGE SCALE GENOMIC DNA]</scope>
    <source>
        <strain evidence="12">ATCC 19364 / DSM 1382 / NCIMB 9332 / VKM B-1759</strain>
    </source>
</reference>
<name>T2GAL4_MEGG1</name>
<evidence type="ECO:0000256" key="5">
    <source>
        <dbReference type="ARBA" id="ARBA00023015"/>
    </source>
</evidence>
<reference evidence="11 12" key="1">
    <citation type="journal article" date="2013" name="J. Bacteriol.">
        <title>Roles of HynAB and Ech, the only two hydrogenases found in the model sulfate reducer Desulfovibrio gigas.</title>
        <authorList>
            <person name="Morais-Silva F.O."/>
            <person name="Santos C.I."/>
            <person name="Rodrigues R."/>
            <person name="Pereira I.A."/>
            <person name="Rodrigues-Pousada C."/>
        </authorList>
    </citation>
    <scope>NUCLEOTIDE SEQUENCE [LARGE SCALE GENOMIC DNA]</scope>
    <source>
        <strain evidence="12">ATCC 19364 / DSM 1382 / NCIMB 9332 / VKM B-1759</strain>
    </source>
</reference>
<comment type="similarity">
    <text evidence="1">Belongs to the FlgM family.</text>
</comment>
<dbReference type="RefSeq" id="WP_021760140.1">
    <property type="nucleotide sequence ID" value="NC_022444.1"/>
</dbReference>
<evidence type="ECO:0000256" key="7">
    <source>
        <dbReference type="ARBA" id="ARBA00024739"/>
    </source>
</evidence>
<dbReference type="SUPFAM" id="SSF101498">
    <property type="entry name" value="Anti-sigma factor FlgM"/>
    <property type="match status" value="1"/>
</dbReference>
<protein>
    <recommendedName>
        <fullName evidence="2">Negative regulator of flagellin synthesis</fullName>
    </recommendedName>
    <alternativeName>
        <fullName evidence="8">Anti-sigma-28 factor</fullName>
    </alternativeName>
</protein>
<keyword evidence="4" id="KW-1005">Bacterial flagellum biogenesis</keyword>